<organism evidence="1 2">
    <name type="scientific">Flagellimonas sediminis</name>
    <dbReference type="NCBI Taxonomy" id="2696468"/>
    <lineage>
        <taxon>Bacteria</taxon>
        <taxon>Pseudomonadati</taxon>
        <taxon>Bacteroidota</taxon>
        <taxon>Flavobacteriia</taxon>
        <taxon>Flavobacteriales</taxon>
        <taxon>Flavobacteriaceae</taxon>
        <taxon>Flagellimonas</taxon>
    </lineage>
</organism>
<sequence>MTEDTIIQWLKKSIEIFYKKDLFLVKNGVAERAITHRIGMYLQQIIGDSLDVDCEYNRMGYFDNENLYYTEGDYFAKRVCLSEGLVSDESDLGSRVFPDIIIHKRGTAENLSIIEIKVNGRSGDIMHDFKKLKRYKKELKYKYAIFIELFRNIEDVHLQFV</sequence>
<dbReference type="AlphaFoldDB" id="A0A6I5KNJ2"/>
<dbReference type="RefSeq" id="WP_163632480.1">
    <property type="nucleotide sequence ID" value="NZ_JAAAMI010000001.1"/>
</dbReference>
<protein>
    <recommendedName>
        <fullName evidence="3">GxxExxY protein</fullName>
    </recommendedName>
</protein>
<gene>
    <name evidence="1" type="ORF">GTK07_01905</name>
</gene>
<evidence type="ECO:0000313" key="1">
    <source>
        <dbReference type="EMBL" id="NDV42067.1"/>
    </source>
</evidence>
<evidence type="ECO:0008006" key="3">
    <source>
        <dbReference type="Google" id="ProtNLM"/>
    </source>
</evidence>
<comment type="caution">
    <text evidence="1">The sequence shown here is derived from an EMBL/GenBank/DDBJ whole genome shotgun (WGS) entry which is preliminary data.</text>
</comment>
<dbReference type="Proteomes" id="UP000468707">
    <property type="component" value="Unassembled WGS sequence"/>
</dbReference>
<reference evidence="1 2" key="1">
    <citation type="submission" date="2020-01" db="EMBL/GenBank/DDBJ databases">
        <title>Muricauda sediminis sp.nov. 40Bstr401.</title>
        <authorList>
            <person name="Xue Z."/>
            <person name="Zhu S."/>
            <person name="Ren N."/>
            <person name="Chen T."/>
            <person name="Chen X."/>
            <person name="Chen J."/>
            <person name="Yang J."/>
        </authorList>
    </citation>
    <scope>NUCLEOTIDE SEQUENCE [LARGE SCALE GENOMIC DNA]</scope>
    <source>
        <strain evidence="1 2">40Bstr401</strain>
    </source>
</reference>
<dbReference type="EMBL" id="JAAAMI010000001">
    <property type="protein sequence ID" value="NDV42067.1"/>
    <property type="molecule type" value="Genomic_DNA"/>
</dbReference>
<name>A0A6I5KNJ2_9FLAO</name>
<keyword evidence="2" id="KW-1185">Reference proteome</keyword>
<evidence type="ECO:0000313" key="2">
    <source>
        <dbReference type="Proteomes" id="UP000468707"/>
    </source>
</evidence>
<proteinExistence type="predicted"/>
<accession>A0A6I5KNJ2</accession>